<dbReference type="OrthoDB" id="652091at2759"/>
<dbReference type="InterPro" id="IPR002051">
    <property type="entry name" value="Haem_Oase"/>
</dbReference>
<keyword evidence="1" id="KW-0349">Heme</keyword>
<accession>A0A316VWG1</accession>
<organism evidence="5 6">
    <name type="scientific">Ceraceosorus guamensis</name>
    <dbReference type="NCBI Taxonomy" id="1522189"/>
    <lineage>
        <taxon>Eukaryota</taxon>
        <taxon>Fungi</taxon>
        <taxon>Dikarya</taxon>
        <taxon>Basidiomycota</taxon>
        <taxon>Ustilaginomycotina</taxon>
        <taxon>Exobasidiomycetes</taxon>
        <taxon>Ceraceosorales</taxon>
        <taxon>Ceraceosoraceae</taxon>
        <taxon>Ceraceosorus</taxon>
    </lineage>
</organism>
<evidence type="ECO:0000313" key="6">
    <source>
        <dbReference type="Proteomes" id="UP000245783"/>
    </source>
</evidence>
<evidence type="ECO:0000256" key="1">
    <source>
        <dbReference type="ARBA" id="ARBA00022617"/>
    </source>
</evidence>
<proteinExistence type="predicted"/>
<dbReference type="PANTHER" id="PTHR10720">
    <property type="entry name" value="HEME OXYGENASE"/>
    <property type="match status" value="1"/>
</dbReference>
<dbReference type="Proteomes" id="UP000245783">
    <property type="component" value="Unassembled WGS sequence"/>
</dbReference>
<evidence type="ECO:0000256" key="3">
    <source>
        <dbReference type="ARBA" id="ARBA00023004"/>
    </source>
</evidence>
<sequence length="503" mass="54163">MSYSTTVPSTITAIDPPPHLNTVDTAATFRTPSAPSIPSHTVPPTTRKRRAMPCPFATLAKLTGVRLDASAHAMYHPQPSTSKSQADLSLAPEAFTSDTPLSARLQQGTARAHTAIERSRGVRALMGLARGDSDGQTPGLERSEYIAWLVGLGCVYRTLEAYLTISAPLLEPLQSVLDLPSLFRTSTLEDDVRAHLCTDAHIAAAGVLYSKLEETEALDALAHPLASESPAHQQLAELLAHLPHAARSIEHSRAQFPTAQHLAIMSPLHASAVLRYSERLDTLGRAATTCRSGRSTPSDEGVCLTPLDEHKTPLTAQTAGLNDTEDLLLAHAYVRYMGDLSGGQHIAKRAKALWPIEHSGAEAGFQFYRFEKPAYFEGGQRAWEMSLKQDFRRAMDGGFEDLSMQEQQTLSPLLVDEASLAFDLNRALFDALVPSSEADELADQAQLEQQMRKLAKAEIQKLPVHLRLIAMHGSASGALFKLAVPSTLAIACAFAASAGAAAS</sequence>
<keyword evidence="2" id="KW-0479">Metal-binding</keyword>
<dbReference type="InterPro" id="IPR016053">
    <property type="entry name" value="Haem_Oase-like"/>
</dbReference>
<dbReference type="InParanoid" id="A0A316VWG1"/>
<evidence type="ECO:0000256" key="4">
    <source>
        <dbReference type="SAM" id="MobiDB-lite"/>
    </source>
</evidence>
<dbReference type="EMBL" id="KZ819385">
    <property type="protein sequence ID" value="PWN41956.1"/>
    <property type="molecule type" value="Genomic_DNA"/>
</dbReference>
<gene>
    <name evidence="5" type="ORF">IE81DRAFT_148685</name>
</gene>
<protein>
    <recommendedName>
        <fullName evidence="7">Heme oxygenase-like protein</fullName>
    </recommendedName>
</protein>
<dbReference type="GO" id="GO:0006788">
    <property type="term" value="P:heme oxidation"/>
    <property type="evidence" value="ECO:0007669"/>
    <property type="project" value="InterPro"/>
</dbReference>
<dbReference type="Gene3D" id="1.20.910.10">
    <property type="entry name" value="Heme oxygenase-like"/>
    <property type="match status" value="2"/>
</dbReference>
<reference evidence="5 6" key="1">
    <citation type="journal article" date="2018" name="Mol. Biol. Evol.">
        <title>Broad Genomic Sampling Reveals a Smut Pathogenic Ancestry of the Fungal Clade Ustilaginomycotina.</title>
        <authorList>
            <person name="Kijpornyongpan T."/>
            <person name="Mondo S.J."/>
            <person name="Barry K."/>
            <person name="Sandor L."/>
            <person name="Lee J."/>
            <person name="Lipzen A."/>
            <person name="Pangilinan J."/>
            <person name="LaButti K."/>
            <person name="Hainaut M."/>
            <person name="Henrissat B."/>
            <person name="Grigoriev I.V."/>
            <person name="Spatafora J.W."/>
            <person name="Aime M.C."/>
        </authorList>
    </citation>
    <scope>NUCLEOTIDE SEQUENCE [LARGE SCALE GENOMIC DNA]</scope>
    <source>
        <strain evidence="5 6">MCA 4658</strain>
    </source>
</reference>
<feature type="compositionally biased region" description="Polar residues" evidence="4">
    <location>
        <begin position="29"/>
        <end position="44"/>
    </location>
</feature>
<dbReference type="GeneID" id="37032288"/>
<dbReference type="SUPFAM" id="SSF48613">
    <property type="entry name" value="Heme oxygenase-like"/>
    <property type="match status" value="1"/>
</dbReference>
<dbReference type="AlphaFoldDB" id="A0A316VWG1"/>
<name>A0A316VWG1_9BASI</name>
<keyword evidence="3" id="KW-0408">Iron</keyword>
<dbReference type="Pfam" id="PF01126">
    <property type="entry name" value="Heme_oxygenase"/>
    <property type="match status" value="1"/>
</dbReference>
<keyword evidence="6" id="KW-1185">Reference proteome</keyword>
<evidence type="ECO:0008006" key="7">
    <source>
        <dbReference type="Google" id="ProtNLM"/>
    </source>
</evidence>
<dbReference type="CDD" id="cd19165">
    <property type="entry name" value="HemeO"/>
    <property type="match status" value="1"/>
</dbReference>
<feature type="region of interest" description="Disordered" evidence="4">
    <location>
        <begin position="29"/>
        <end position="49"/>
    </location>
</feature>
<dbReference type="RefSeq" id="XP_025369116.1">
    <property type="nucleotide sequence ID" value="XM_025510418.1"/>
</dbReference>
<evidence type="ECO:0000256" key="2">
    <source>
        <dbReference type="ARBA" id="ARBA00022723"/>
    </source>
</evidence>
<dbReference type="InterPro" id="IPR016084">
    <property type="entry name" value="Haem_Oase-like_multi-hlx"/>
</dbReference>
<dbReference type="STRING" id="1522189.A0A316VWG1"/>
<dbReference type="PANTHER" id="PTHR10720:SF0">
    <property type="entry name" value="HEME OXYGENASE"/>
    <property type="match status" value="1"/>
</dbReference>
<evidence type="ECO:0000313" key="5">
    <source>
        <dbReference type="EMBL" id="PWN41956.1"/>
    </source>
</evidence>
<dbReference type="GO" id="GO:0046872">
    <property type="term" value="F:metal ion binding"/>
    <property type="evidence" value="ECO:0007669"/>
    <property type="project" value="UniProtKB-KW"/>
</dbReference>
<dbReference type="GO" id="GO:0004392">
    <property type="term" value="F:heme oxygenase (decyclizing) activity"/>
    <property type="evidence" value="ECO:0007669"/>
    <property type="project" value="InterPro"/>
</dbReference>